<dbReference type="PANTHER" id="PTHR42862:SF1">
    <property type="entry name" value="DELTA-1-PYRROLINE-5-CARBOXYLATE DEHYDROGENASE 2, ISOFORM A-RELATED"/>
    <property type="match status" value="1"/>
</dbReference>
<evidence type="ECO:0000259" key="5">
    <source>
        <dbReference type="Pfam" id="PF01619"/>
    </source>
</evidence>
<dbReference type="RefSeq" id="WP_200115903.1">
    <property type="nucleotide sequence ID" value="NZ_JAEHOH010000016.1"/>
</dbReference>
<dbReference type="GO" id="GO:0009898">
    <property type="term" value="C:cytoplasmic side of plasma membrane"/>
    <property type="evidence" value="ECO:0007669"/>
    <property type="project" value="TreeGrafter"/>
</dbReference>
<reference evidence="6" key="1">
    <citation type="submission" date="2020-12" db="EMBL/GenBank/DDBJ databases">
        <title>Leucobacter sp. CAS1, isolated from Chromium sludge.</title>
        <authorList>
            <person name="Xu Z."/>
        </authorList>
    </citation>
    <scope>NUCLEOTIDE SEQUENCE</scope>
    <source>
        <strain evidence="6">CSA1</strain>
    </source>
</reference>
<dbReference type="Proteomes" id="UP000608530">
    <property type="component" value="Unassembled WGS sequence"/>
</dbReference>
<keyword evidence="2" id="KW-0520">NAD</keyword>
<feature type="domain" description="Proline dehydrogenase" evidence="5">
    <location>
        <begin position="200"/>
        <end position="413"/>
    </location>
</feature>
<dbReference type="InterPro" id="IPR016161">
    <property type="entry name" value="Ald_DH/histidinol_DH"/>
</dbReference>
<dbReference type="Gene3D" id="3.20.20.220">
    <property type="match status" value="1"/>
</dbReference>
<proteinExistence type="predicted"/>
<dbReference type="InterPro" id="IPR050485">
    <property type="entry name" value="Proline_metab_enzyme"/>
</dbReference>
<evidence type="ECO:0000259" key="4">
    <source>
        <dbReference type="Pfam" id="PF00171"/>
    </source>
</evidence>
<dbReference type="Pfam" id="PF01619">
    <property type="entry name" value="Pro_dh"/>
    <property type="match status" value="1"/>
</dbReference>
<dbReference type="GO" id="GO:0004657">
    <property type="term" value="F:proline dehydrogenase activity"/>
    <property type="evidence" value="ECO:0007669"/>
    <property type="project" value="UniProtKB-ARBA"/>
</dbReference>
<evidence type="ECO:0000313" key="7">
    <source>
        <dbReference type="Proteomes" id="UP000608530"/>
    </source>
</evidence>
<feature type="compositionally biased region" description="Gly residues" evidence="3">
    <location>
        <begin position="1196"/>
        <end position="1214"/>
    </location>
</feature>
<dbReference type="InterPro" id="IPR002872">
    <property type="entry name" value="Proline_DH_dom"/>
</dbReference>
<evidence type="ECO:0000256" key="1">
    <source>
        <dbReference type="ARBA" id="ARBA00023002"/>
    </source>
</evidence>
<dbReference type="InterPro" id="IPR016163">
    <property type="entry name" value="Ald_DH_C"/>
</dbReference>
<dbReference type="PANTHER" id="PTHR42862">
    <property type="entry name" value="DELTA-1-PYRROLINE-5-CARBOXYLATE DEHYDROGENASE 1, ISOFORM A-RELATED"/>
    <property type="match status" value="1"/>
</dbReference>
<feature type="domain" description="Aldehyde dehydrogenase" evidence="4">
    <location>
        <begin position="586"/>
        <end position="999"/>
    </location>
</feature>
<feature type="region of interest" description="Disordered" evidence="3">
    <location>
        <begin position="1196"/>
        <end position="1215"/>
    </location>
</feature>
<evidence type="ECO:0000256" key="3">
    <source>
        <dbReference type="SAM" id="MobiDB-lite"/>
    </source>
</evidence>
<keyword evidence="1" id="KW-0560">Oxidoreductase</keyword>
<sequence length="1294" mass="134059">MAEDRGDDARVEGGIAEAAVNRAAGWIEQLRSGGSGTGEGIGADPLGGARQDADALDFTRRLLDLVIGSDDAFVSALGLRDVSRELPESMPVRDRIAMRAGGIASLGLPWAVLPAARRRLRDRLSHLVLAAKLPSDGGSARAAALQTALRRYTEGGVGADLALRGDAVHGAAGVEREVVRLTALAASPGVTHLVVDPARLAPGGSEWSFHDDVAAAVRALRPVLEVARDHDTAVTLEADGVRWARLAPEVLIRALADPELGRVRAGVAVLAELPESRDILERLARWALDRVAEGGAPAEVVIGVGGVGGAERISSLQSGLPVPVLEGRLETSAQLLRLADLALKAASAPALRPVVASDDPHLIAAAVELAARRGTSGLLAVRLRSGVAPALAELLAGELPRARILLPLTAPQEFGGVVNAVVALTAEATDPESALGRLDALLAPAGDSAEDAALHAETLAAEREHLAAVAAAAEKPFPASRRTQLRAREWDPSERDSALFYRRPDEPARFDTGGLTAAVLGLSRGSTGELRLETLVPERSVPVVSASGFANEPETDAGVAANRDWARALLRRAAEEAATADDVDATVALSRADLDPAAAVAEAREAAEAWSAQDHATRASRLRRTALGAVAARDRLIQALAADTGRPIGELDAEVDDVVDAARYCAQLAEGLATVRGASFHPDRLAMVVSDAHTPLSVQAEAVLAALAAGSAALWAVPPALERSAGVLVEEWEAAGLPRGTARVVPAAAEGTLPALVADTGIDRATVLGDREAARDLARRRPDLRVEGRFHAAGSILVTPSGDVDAAIRDIVASAFVGAGAAPRTAHAVVALGSSYRSKRLREGLADAVRAIRVGDTARPDTADPLGFGLGPLAAPPDEAGLRALTTLGRGEEWLVEPQRLDEAGRLWSPGVRIGVAPDSAFWADSRRVPVIGIVHARTLAEAIALQERVGGGEVAGLQSFDVDEILPWLDRAAAASLVVNRPTTGARIERLPSGGWDREAMGLAPLAGGPNRLVPLGSWRTRSGTRSDTLHLRGLDPEVQLLIEMAQGSLAYEEFDELRRAALGDALVWRTSLGAARDVAGLGVERNVLRHHPVPAQLRLAEGGRAVELLRVVAAALLVRAPVSVSTGEVLPHEVTAFLAKQGIEVSLERDDDWLERLAVGGPTVAADGLLPVGEVRPVEGGGPDGVVGGGAGAADAGGGAGRGAGGGAGRAAGGAVSVPAERVRLIGGDRVRAAEWLGGLDRVALWAEPVTMAGSVELLTLLREQSVAVRAHRHGLAETMPEIDELLGVLGP</sequence>
<evidence type="ECO:0000256" key="2">
    <source>
        <dbReference type="ARBA" id="ARBA00023027"/>
    </source>
</evidence>
<dbReference type="Gene3D" id="3.40.605.10">
    <property type="entry name" value="Aldehyde Dehydrogenase, Chain A, domain 1"/>
    <property type="match status" value="1"/>
</dbReference>
<accession>A0A934Q9Q7</accession>
<gene>
    <name evidence="6" type="ORF">JD276_12025</name>
</gene>
<dbReference type="SUPFAM" id="SSF53720">
    <property type="entry name" value="ALDH-like"/>
    <property type="match status" value="1"/>
</dbReference>
<name>A0A934Q9Q7_9MICO</name>
<dbReference type="EMBL" id="JAEHOH010000016">
    <property type="protein sequence ID" value="MBK0419761.1"/>
    <property type="molecule type" value="Genomic_DNA"/>
</dbReference>
<evidence type="ECO:0000313" key="6">
    <source>
        <dbReference type="EMBL" id="MBK0419761.1"/>
    </source>
</evidence>
<organism evidence="6 7">
    <name type="scientific">Leucobacter chromiisoli</name>
    <dbReference type="NCBI Taxonomy" id="2796471"/>
    <lineage>
        <taxon>Bacteria</taxon>
        <taxon>Bacillati</taxon>
        <taxon>Actinomycetota</taxon>
        <taxon>Actinomycetes</taxon>
        <taxon>Micrococcales</taxon>
        <taxon>Microbacteriaceae</taxon>
        <taxon>Leucobacter</taxon>
    </lineage>
</organism>
<dbReference type="SUPFAM" id="SSF51730">
    <property type="entry name" value="FAD-linked oxidoreductase"/>
    <property type="match status" value="1"/>
</dbReference>
<dbReference type="GO" id="GO:0010133">
    <property type="term" value="P:L-proline catabolic process to L-glutamate"/>
    <property type="evidence" value="ECO:0007669"/>
    <property type="project" value="TreeGrafter"/>
</dbReference>
<dbReference type="Pfam" id="PF00171">
    <property type="entry name" value="Aldedh"/>
    <property type="match status" value="1"/>
</dbReference>
<dbReference type="GO" id="GO:0003842">
    <property type="term" value="F:L-glutamate gamma-semialdehyde dehydrogenase activity"/>
    <property type="evidence" value="ECO:0007669"/>
    <property type="project" value="TreeGrafter"/>
</dbReference>
<keyword evidence="7" id="KW-1185">Reference proteome</keyword>
<protein>
    <submittedName>
        <fullName evidence="6">Proline dehydrogenase family protein</fullName>
    </submittedName>
</protein>
<dbReference type="Gene3D" id="3.40.309.10">
    <property type="entry name" value="Aldehyde Dehydrogenase, Chain A, domain 2"/>
    <property type="match status" value="1"/>
</dbReference>
<comment type="caution">
    <text evidence="6">The sequence shown here is derived from an EMBL/GenBank/DDBJ whole genome shotgun (WGS) entry which is preliminary data.</text>
</comment>
<dbReference type="InterPro" id="IPR016162">
    <property type="entry name" value="Ald_DH_N"/>
</dbReference>
<dbReference type="InterPro" id="IPR015590">
    <property type="entry name" value="Aldehyde_DH_dom"/>
</dbReference>
<dbReference type="InterPro" id="IPR029041">
    <property type="entry name" value="FAD-linked_oxidoreductase-like"/>
</dbReference>